<dbReference type="EMBL" id="AOPY01001088">
    <property type="protein sequence ID" value="EPJ42734.1"/>
    <property type="molecule type" value="Genomic_DNA"/>
</dbReference>
<organism evidence="2 3">
    <name type="scientific">Streptomyces afghaniensis 772</name>
    <dbReference type="NCBI Taxonomy" id="1283301"/>
    <lineage>
        <taxon>Bacteria</taxon>
        <taxon>Bacillati</taxon>
        <taxon>Actinomycetota</taxon>
        <taxon>Actinomycetes</taxon>
        <taxon>Kitasatosporales</taxon>
        <taxon>Streptomycetaceae</taxon>
        <taxon>Streptomyces</taxon>
    </lineage>
</organism>
<dbReference type="Pfam" id="PF13374">
    <property type="entry name" value="TPR_10"/>
    <property type="match status" value="1"/>
</dbReference>
<reference evidence="2 3" key="1">
    <citation type="submission" date="2013-02" db="EMBL/GenBank/DDBJ databases">
        <title>Draft Genome Sequence of Streptomyces afghaniensis, Which Produces Compounds of the Julimycin B-Complex.</title>
        <authorList>
            <person name="Gruening B.A."/>
            <person name="Praeg A."/>
            <person name="Erxleben A."/>
            <person name="Guenther S."/>
            <person name="Fiedler H.-P."/>
            <person name="Goodfellow M."/>
            <person name="Mueller M."/>
        </authorList>
    </citation>
    <scope>NUCLEOTIDE SEQUENCE [LARGE SCALE GENOMIC DNA]</scope>
    <source>
        <strain evidence="2 3">772</strain>
    </source>
</reference>
<dbReference type="InterPro" id="IPR011990">
    <property type="entry name" value="TPR-like_helical_dom_sf"/>
</dbReference>
<dbReference type="PANTHER" id="PTHR47691">
    <property type="entry name" value="REGULATOR-RELATED"/>
    <property type="match status" value="1"/>
</dbReference>
<dbReference type="Proteomes" id="UP000015001">
    <property type="component" value="Unassembled WGS sequence"/>
</dbReference>
<dbReference type="HOGENOM" id="CLU_004665_2_1_11"/>
<gene>
    <name evidence="2" type="ORF">STAFG_0207</name>
</gene>
<evidence type="ECO:0000313" key="3">
    <source>
        <dbReference type="Proteomes" id="UP000015001"/>
    </source>
</evidence>
<proteinExistence type="predicted"/>
<keyword evidence="1" id="KW-0802">TPR repeat</keyword>
<dbReference type="InterPro" id="IPR019734">
    <property type="entry name" value="TPR_rpt"/>
</dbReference>
<sequence length="968" mass="104374">MTLAIATTLAARGAEALAGGIQSAWGSLSQMVRARFRGDTEAQAALQEAEESPENAGALERLARVLETAAEDDPDFGMRLRSTWVAAHHQAVAREDGVVGQSSGNSVGGHLIQAREVHLAPVQNPLPSYVLATSRLPPDVAGFTNQTEKIEQLDSLLLPGGNRATGRPPVIISAIAGTAGVGKTALAVHWAHRVSEYFPDGQYYINLRGYAHDAPPLSSSEVLGKLLRILGVPPDRIPRDADEQADMFRGLLAGRKVLILLDNAPADAEQLRPLIPGHTGSCVLVTSRNDLAGLTATHGARRVALDVLNLGHAVDLLDAAVGDTRISDEPEAARELARLCGRLPLALRIAAAWLGSHPQWSIADYVDELREGDRLAALAIAGDHQAAVSMAFGLSYRALPDAARRLFRRLGLPTGTDVSTQAAAQLFSGSVAQTRRLLDLLVEAHLMECPRRNRYGFHDLLRLYAKQRADEEEPQVERTAALRRMLDFYVCRTHEAVTLVAPRALRLDLPERLAQGSGGTAVRLTEPGSAEAWLEDERSNLVAAVQDAAAQGEPESAWLLADALQGYFAEHGTGPDWLATSEAGLRAAKQQEDPRVLAALHIGLCAAHVKFGRTETAVEQGEHGLAAARAAGWSEAEAEAHTHLAYAHRRAGQLGEAFEHHQQALDLLRGGGSAEDEARCLNDIGNVLWDLGRLEESLEHFQQSLAINRRLGQHRYESVNLDNVGSVLWALGDLRASAQHLTAAVDLARRSGTSPHHRADAIAALARTHRDAGRFDQALELASEAYELVGGSGHRWLESYVLAILGGVHADTGNHDIADEYLHTALRLAREAGFQRGEIIAARELAALHRARGDLERALDLASEARALTGDSEYAVLRGQVLTEIASIHRARGDQQSASTWAEQALEVHRSTGHRVGEARALRVLGDSRFILEGADSAQSTWRQALHLFEECGATADAEELRRTAGTF</sequence>
<dbReference type="PROSITE" id="PS50005">
    <property type="entry name" value="TPR"/>
    <property type="match status" value="1"/>
</dbReference>
<dbReference type="SUPFAM" id="SSF52540">
    <property type="entry name" value="P-loop containing nucleoside triphosphate hydrolases"/>
    <property type="match status" value="1"/>
</dbReference>
<accession>S4NVZ6</accession>
<dbReference type="RefSeq" id="WP_020269235.1">
    <property type="nucleotide sequence ID" value="NZ_KE353805.1"/>
</dbReference>
<keyword evidence="3" id="KW-1185">Reference proteome</keyword>
<dbReference type="AlphaFoldDB" id="S4NVZ6"/>
<comment type="caution">
    <text evidence="2">The sequence shown here is derived from an EMBL/GenBank/DDBJ whole genome shotgun (WGS) entry which is preliminary data.</text>
</comment>
<dbReference type="PRINTS" id="PR00364">
    <property type="entry name" value="DISEASERSIST"/>
</dbReference>
<protein>
    <submittedName>
        <fullName evidence="2">Putative Regulator protein</fullName>
    </submittedName>
</protein>
<dbReference type="PANTHER" id="PTHR47691:SF3">
    <property type="entry name" value="HTH-TYPE TRANSCRIPTIONAL REGULATOR RV0890C-RELATED"/>
    <property type="match status" value="1"/>
</dbReference>
<dbReference type="SMART" id="SM00028">
    <property type="entry name" value="TPR"/>
    <property type="match status" value="7"/>
</dbReference>
<dbReference type="Pfam" id="PF13424">
    <property type="entry name" value="TPR_12"/>
    <property type="match status" value="3"/>
</dbReference>
<dbReference type="Gene3D" id="1.25.40.10">
    <property type="entry name" value="Tetratricopeptide repeat domain"/>
    <property type="match status" value="2"/>
</dbReference>
<dbReference type="PATRIC" id="fig|1283301.3.peg.195"/>
<feature type="repeat" description="TPR" evidence="1">
    <location>
        <begin position="678"/>
        <end position="711"/>
    </location>
</feature>
<evidence type="ECO:0000313" key="2">
    <source>
        <dbReference type="EMBL" id="EPJ42734.1"/>
    </source>
</evidence>
<name>S4NVZ6_9ACTN</name>
<dbReference type="SUPFAM" id="SSF48452">
    <property type="entry name" value="TPR-like"/>
    <property type="match status" value="2"/>
</dbReference>
<dbReference type="OrthoDB" id="581105at2"/>
<dbReference type="InterPro" id="IPR027417">
    <property type="entry name" value="P-loop_NTPase"/>
</dbReference>
<evidence type="ECO:0000256" key="1">
    <source>
        <dbReference type="PROSITE-ProRule" id="PRU00339"/>
    </source>
</evidence>
<dbReference type="GO" id="GO:0043531">
    <property type="term" value="F:ADP binding"/>
    <property type="evidence" value="ECO:0007669"/>
    <property type="project" value="InterPro"/>
</dbReference>
<dbReference type="Gene3D" id="3.40.50.300">
    <property type="entry name" value="P-loop containing nucleotide triphosphate hydrolases"/>
    <property type="match status" value="1"/>
</dbReference>